<evidence type="ECO:0000256" key="2">
    <source>
        <dbReference type="ARBA" id="ARBA00022771"/>
    </source>
</evidence>
<feature type="domain" description="FHA" evidence="6">
    <location>
        <begin position="220"/>
        <end position="270"/>
    </location>
</feature>
<dbReference type="PROSITE" id="PS50103">
    <property type="entry name" value="ZF_C3H1"/>
    <property type="match status" value="1"/>
</dbReference>
<evidence type="ECO:0000256" key="1">
    <source>
        <dbReference type="ARBA" id="ARBA00022723"/>
    </source>
</evidence>
<dbReference type="SUPFAM" id="SSF49879">
    <property type="entry name" value="SMAD/FHA domain"/>
    <property type="match status" value="1"/>
</dbReference>
<evidence type="ECO:0000256" key="5">
    <source>
        <dbReference type="SAM" id="MobiDB-lite"/>
    </source>
</evidence>
<feature type="domain" description="C3H1-type" evidence="7">
    <location>
        <begin position="61"/>
        <end position="88"/>
    </location>
</feature>
<gene>
    <name evidence="8" type="ORF">NSCI0253_LOCUS43172</name>
</gene>
<keyword evidence="1 4" id="KW-0479">Metal-binding</keyword>
<dbReference type="Gene3D" id="2.60.200.20">
    <property type="match status" value="1"/>
</dbReference>
<evidence type="ECO:0000256" key="3">
    <source>
        <dbReference type="ARBA" id="ARBA00022833"/>
    </source>
</evidence>
<dbReference type="PROSITE" id="PS50006">
    <property type="entry name" value="FHA_DOMAIN"/>
    <property type="match status" value="1"/>
</dbReference>
<feature type="compositionally biased region" description="Basic residues" evidence="5">
    <location>
        <begin position="1"/>
        <end position="12"/>
    </location>
</feature>
<dbReference type="InterPro" id="IPR008984">
    <property type="entry name" value="SMAD_FHA_dom_sf"/>
</dbReference>
<evidence type="ECO:0000259" key="6">
    <source>
        <dbReference type="PROSITE" id="PS50006"/>
    </source>
</evidence>
<feature type="zinc finger region" description="C3H1-type" evidence="4">
    <location>
        <begin position="61"/>
        <end position="88"/>
    </location>
</feature>
<dbReference type="CDD" id="cd00060">
    <property type="entry name" value="FHA"/>
    <property type="match status" value="1"/>
</dbReference>
<feature type="region of interest" description="Disordered" evidence="5">
    <location>
        <begin position="1"/>
        <end position="50"/>
    </location>
</feature>
<dbReference type="InterPro" id="IPR000253">
    <property type="entry name" value="FHA_dom"/>
</dbReference>
<keyword evidence="3 4" id="KW-0862">Zinc</keyword>
<name>A0A7S1AYT5_NOCSC</name>
<protein>
    <recommendedName>
        <fullName evidence="9">FHA domain-containing protein</fullName>
    </recommendedName>
</protein>
<sequence>MDAGVKSRRRASRSREERGSKRPRGTPVDADSFPPPPERSRGKGGREQRQAREFVRHIANPCRQRLCEHFLKNDCLWGDQCRFAHSQDELRAGAPATEGMTFSNLEASLTSRSFTIPPSQLKFLMTEESRRRLVDASGVSEVRWEPDVSQVTIGGAASQVEAAGQLLKRVTTHCKWGVSEAKVRGLLSLSPCSAARIRLSPMLPSLRQVAISLTSMKPTFTIGSGATNDLVLNGTLISRSHAMFEFVPSKGALYVVDTSTNGTFLNGVPLPAKSGAKVVLWHGDELLFPEPGRKVTELEFGYMVNVDLVVAS</sequence>
<evidence type="ECO:0008006" key="9">
    <source>
        <dbReference type="Google" id="ProtNLM"/>
    </source>
</evidence>
<evidence type="ECO:0000256" key="4">
    <source>
        <dbReference type="PROSITE-ProRule" id="PRU00723"/>
    </source>
</evidence>
<evidence type="ECO:0000313" key="8">
    <source>
        <dbReference type="EMBL" id="CAD8868816.1"/>
    </source>
</evidence>
<dbReference type="AlphaFoldDB" id="A0A7S1AYT5"/>
<proteinExistence type="predicted"/>
<dbReference type="EMBL" id="HBFQ01060980">
    <property type="protein sequence ID" value="CAD8868816.1"/>
    <property type="molecule type" value="Transcribed_RNA"/>
</dbReference>
<dbReference type="Pfam" id="PF00498">
    <property type="entry name" value="FHA"/>
    <property type="match status" value="1"/>
</dbReference>
<dbReference type="GO" id="GO:0008270">
    <property type="term" value="F:zinc ion binding"/>
    <property type="evidence" value="ECO:0007669"/>
    <property type="project" value="UniProtKB-KW"/>
</dbReference>
<evidence type="ECO:0000259" key="7">
    <source>
        <dbReference type="PROSITE" id="PS50103"/>
    </source>
</evidence>
<dbReference type="Pfam" id="PF18044">
    <property type="entry name" value="zf-CCCH_4"/>
    <property type="match status" value="1"/>
</dbReference>
<dbReference type="InterPro" id="IPR041367">
    <property type="entry name" value="Znf-CCCH_4"/>
</dbReference>
<feature type="compositionally biased region" description="Basic and acidic residues" evidence="5">
    <location>
        <begin position="38"/>
        <end position="50"/>
    </location>
</feature>
<keyword evidence="2 4" id="KW-0863">Zinc-finger</keyword>
<dbReference type="Gene3D" id="4.10.1000.10">
    <property type="entry name" value="Zinc finger, CCCH-type"/>
    <property type="match status" value="1"/>
</dbReference>
<organism evidence="8">
    <name type="scientific">Noctiluca scintillans</name>
    <name type="common">Sea sparkle</name>
    <name type="synonym">Red tide dinoflagellate</name>
    <dbReference type="NCBI Taxonomy" id="2966"/>
    <lineage>
        <taxon>Eukaryota</taxon>
        <taxon>Sar</taxon>
        <taxon>Alveolata</taxon>
        <taxon>Dinophyceae</taxon>
        <taxon>Noctilucales</taxon>
        <taxon>Noctilucaceae</taxon>
        <taxon>Noctiluca</taxon>
    </lineage>
</organism>
<dbReference type="InterPro" id="IPR036855">
    <property type="entry name" value="Znf_CCCH_sf"/>
</dbReference>
<reference evidence="8" key="1">
    <citation type="submission" date="2021-01" db="EMBL/GenBank/DDBJ databases">
        <authorList>
            <person name="Corre E."/>
            <person name="Pelletier E."/>
            <person name="Niang G."/>
            <person name="Scheremetjew M."/>
            <person name="Finn R."/>
            <person name="Kale V."/>
            <person name="Holt S."/>
            <person name="Cochrane G."/>
            <person name="Meng A."/>
            <person name="Brown T."/>
            <person name="Cohen L."/>
        </authorList>
    </citation>
    <scope>NUCLEOTIDE SEQUENCE</scope>
</reference>
<accession>A0A7S1AYT5</accession>
<dbReference type="InterPro" id="IPR000571">
    <property type="entry name" value="Znf_CCCH"/>
</dbReference>
<dbReference type="SUPFAM" id="SSF90229">
    <property type="entry name" value="CCCH zinc finger"/>
    <property type="match status" value="1"/>
</dbReference>
<dbReference type="SMART" id="SM00240">
    <property type="entry name" value="FHA"/>
    <property type="match status" value="1"/>
</dbReference>